<feature type="transmembrane region" description="Helical" evidence="8">
    <location>
        <begin position="110"/>
        <end position="127"/>
    </location>
</feature>
<evidence type="ECO:0000313" key="9">
    <source>
        <dbReference type="EMBL" id="GGA28975.1"/>
    </source>
</evidence>
<feature type="transmembrane region" description="Helical" evidence="8">
    <location>
        <begin position="180"/>
        <end position="201"/>
    </location>
</feature>
<comment type="subcellular location">
    <subcellularLocation>
        <location evidence="1">Membrane</location>
        <topology evidence="1">Multi-pass membrane protein</topology>
    </subcellularLocation>
</comment>
<dbReference type="Pfam" id="PF03845">
    <property type="entry name" value="Spore_permease"/>
    <property type="match status" value="1"/>
</dbReference>
<evidence type="ECO:0000256" key="8">
    <source>
        <dbReference type="SAM" id="Phobius"/>
    </source>
</evidence>
<dbReference type="InterPro" id="IPR004761">
    <property type="entry name" value="Spore_GerAB"/>
</dbReference>
<comment type="caution">
    <text evidence="9">The sequence shown here is derived from an EMBL/GenBank/DDBJ whole genome shotgun (WGS) entry which is preliminary data.</text>
</comment>
<proteinExistence type="inferred from homology"/>
<reference evidence="10" key="1">
    <citation type="journal article" date="2019" name="Int. J. Syst. Evol. Microbiol.">
        <title>The Global Catalogue of Microorganisms (GCM) 10K type strain sequencing project: providing services to taxonomists for standard genome sequencing and annotation.</title>
        <authorList>
            <consortium name="The Broad Institute Genomics Platform"/>
            <consortium name="The Broad Institute Genome Sequencing Center for Infectious Disease"/>
            <person name="Wu L."/>
            <person name="Ma J."/>
        </authorList>
    </citation>
    <scope>NUCLEOTIDE SEQUENCE [LARGE SCALE GENOMIC DNA]</scope>
    <source>
        <strain evidence="10">CGMCC 1.15044</strain>
    </source>
</reference>
<keyword evidence="6 8" id="KW-1133">Transmembrane helix</keyword>
<evidence type="ECO:0000256" key="1">
    <source>
        <dbReference type="ARBA" id="ARBA00004141"/>
    </source>
</evidence>
<feature type="transmembrane region" description="Helical" evidence="8">
    <location>
        <begin position="221"/>
        <end position="244"/>
    </location>
</feature>
<feature type="transmembrane region" description="Helical" evidence="8">
    <location>
        <begin position="139"/>
        <end position="160"/>
    </location>
</feature>
<feature type="transmembrane region" description="Helical" evidence="8">
    <location>
        <begin position="7"/>
        <end position="26"/>
    </location>
</feature>
<feature type="transmembrane region" description="Helical" evidence="8">
    <location>
        <begin position="264"/>
        <end position="290"/>
    </location>
</feature>
<dbReference type="PANTHER" id="PTHR34975">
    <property type="entry name" value="SPORE GERMINATION PROTEIN A2"/>
    <property type="match status" value="1"/>
</dbReference>
<evidence type="ECO:0000256" key="4">
    <source>
        <dbReference type="ARBA" id="ARBA00022544"/>
    </source>
</evidence>
<sequence>MKLSGNQLFWIMFCFQVHYALMPALQYGKQDAWLICLLSGAGVIAITYLMAKVSQLSPGDNIADLCRKLLGKWAGKLILLLYIVVWFFLTAVTLREWVDYVYLKLLPHTPIPIVVLPMSLLLIYVNLKGGIFAIGRCSQIIGPLYFLIGFAPVLLMFGIMDWTNLLPIYADTGVHQIVKGAVPTLGNTMGGAMMPLMLTAFMQQPQQATKYAVRAMGLSSLWVLIAALISVLVLGSHLAPQLTLPWVVSIRSVSILNFIQNIDAIAVFVYSFSHFIALSASTFVTSYGLAQLIHKKLWKLMVVCVVGLSFLAVVLTSDVGHITNLYRDIIWVRWVLPVNMLGIPLLLWIMGKMKKGALQ</sequence>
<keyword evidence="10" id="KW-1185">Reference proteome</keyword>
<dbReference type="EMBL" id="BMHF01000003">
    <property type="protein sequence ID" value="GGA28975.1"/>
    <property type="molecule type" value="Genomic_DNA"/>
</dbReference>
<keyword evidence="4" id="KW-0309">Germination</keyword>
<evidence type="ECO:0000256" key="6">
    <source>
        <dbReference type="ARBA" id="ARBA00022989"/>
    </source>
</evidence>
<feature type="transmembrane region" description="Helical" evidence="8">
    <location>
        <begin position="297"/>
        <end position="317"/>
    </location>
</feature>
<feature type="transmembrane region" description="Helical" evidence="8">
    <location>
        <begin position="329"/>
        <end position="349"/>
    </location>
</feature>
<name>A0ABQ1FS63_9BACL</name>
<keyword evidence="5 8" id="KW-0812">Transmembrane</keyword>
<dbReference type="PANTHER" id="PTHR34975:SF2">
    <property type="entry name" value="SPORE GERMINATION PROTEIN A2"/>
    <property type="match status" value="1"/>
</dbReference>
<evidence type="ECO:0000256" key="3">
    <source>
        <dbReference type="ARBA" id="ARBA00022448"/>
    </source>
</evidence>
<organism evidence="9 10">
    <name type="scientific">Paenibacillus physcomitrellae</name>
    <dbReference type="NCBI Taxonomy" id="1619311"/>
    <lineage>
        <taxon>Bacteria</taxon>
        <taxon>Bacillati</taxon>
        <taxon>Bacillota</taxon>
        <taxon>Bacilli</taxon>
        <taxon>Bacillales</taxon>
        <taxon>Paenibacillaceae</taxon>
        <taxon>Paenibacillus</taxon>
    </lineage>
</organism>
<evidence type="ECO:0000256" key="2">
    <source>
        <dbReference type="ARBA" id="ARBA00007998"/>
    </source>
</evidence>
<comment type="similarity">
    <text evidence="2">Belongs to the amino acid-polyamine-organocation (APC) superfamily. Spore germination protein (SGP) (TC 2.A.3.9) family.</text>
</comment>
<accession>A0ABQ1FS63</accession>
<protein>
    <submittedName>
        <fullName evidence="9">Germination protein</fullName>
    </submittedName>
</protein>
<dbReference type="NCBIfam" id="TIGR00912">
    <property type="entry name" value="2A0309"/>
    <property type="match status" value="1"/>
</dbReference>
<feature type="transmembrane region" description="Helical" evidence="8">
    <location>
        <begin position="77"/>
        <end position="98"/>
    </location>
</feature>
<keyword evidence="3" id="KW-0813">Transport</keyword>
<keyword evidence="7 8" id="KW-0472">Membrane</keyword>
<feature type="transmembrane region" description="Helical" evidence="8">
    <location>
        <begin position="32"/>
        <end position="51"/>
    </location>
</feature>
<evidence type="ECO:0000256" key="7">
    <source>
        <dbReference type="ARBA" id="ARBA00023136"/>
    </source>
</evidence>
<dbReference type="RefSeq" id="WP_094092971.1">
    <property type="nucleotide sequence ID" value="NZ_BMHF01000003.1"/>
</dbReference>
<gene>
    <name evidence="9" type="ORF">GCM10010917_12370</name>
</gene>
<dbReference type="Proteomes" id="UP000609323">
    <property type="component" value="Unassembled WGS sequence"/>
</dbReference>
<evidence type="ECO:0000256" key="5">
    <source>
        <dbReference type="ARBA" id="ARBA00022692"/>
    </source>
</evidence>
<evidence type="ECO:0000313" key="10">
    <source>
        <dbReference type="Proteomes" id="UP000609323"/>
    </source>
</evidence>